<keyword evidence="4" id="KW-1133">Transmembrane helix</keyword>
<dbReference type="Pfam" id="PF13180">
    <property type="entry name" value="PDZ_2"/>
    <property type="match status" value="1"/>
</dbReference>
<dbReference type="Pfam" id="PF17815">
    <property type="entry name" value="PDZ_3"/>
    <property type="match status" value="1"/>
</dbReference>
<protein>
    <submittedName>
        <fullName evidence="6">Serine protease</fullName>
    </submittedName>
</protein>
<keyword evidence="4" id="KW-0812">Transmembrane</keyword>
<dbReference type="InterPro" id="IPR009003">
    <property type="entry name" value="Peptidase_S1_PA"/>
</dbReference>
<feature type="transmembrane region" description="Helical" evidence="4">
    <location>
        <begin position="20"/>
        <end position="45"/>
    </location>
</feature>
<dbReference type="InterPro" id="IPR043504">
    <property type="entry name" value="Peptidase_S1_PA_chymotrypsin"/>
</dbReference>
<dbReference type="InterPro" id="IPR041517">
    <property type="entry name" value="DEGP_PDZ"/>
</dbReference>
<evidence type="ECO:0000256" key="1">
    <source>
        <dbReference type="ARBA" id="ARBA00022670"/>
    </source>
</evidence>
<dbReference type="PRINTS" id="PR00834">
    <property type="entry name" value="PROTEASES2C"/>
</dbReference>
<dbReference type="SUPFAM" id="SSF50156">
    <property type="entry name" value="PDZ domain-like"/>
    <property type="match status" value="1"/>
</dbReference>
<evidence type="ECO:0000313" key="7">
    <source>
        <dbReference type="Proteomes" id="UP000228560"/>
    </source>
</evidence>
<dbReference type="GO" id="GO:0004252">
    <property type="term" value="F:serine-type endopeptidase activity"/>
    <property type="evidence" value="ECO:0007669"/>
    <property type="project" value="InterPro"/>
</dbReference>
<dbReference type="InterPro" id="IPR001478">
    <property type="entry name" value="PDZ"/>
</dbReference>
<dbReference type="PROSITE" id="PS50106">
    <property type="entry name" value="PDZ"/>
    <property type="match status" value="1"/>
</dbReference>
<name>A0A2M8CFR1_9BACT</name>
<comment type="caution">
    <text evidence="6">The sequence shown here is derived from an EMBL/GenBank/DDBJ whole genome shotgun (WGS) entry which is preliminary data.</text>
</comment>
<dbReference type="Proteomes" id="UP000228560">
    <property type="component" value="Unassembled WGS sequence"/>
</dbReference>
<dbReference type="Gene3D" id="3.20.190.20">
    <property type="match status" value="1"/>
</dbReference>
<dbReference type="InterPro" id="IPR001940">
    <property type="entry name" value="Peptidase_S1C"/>
</dbReference>
<keyword evidence="2" id="KW-0378">Hydrolase</keyword>
<dbReference type="GO" id="GO:0006508">
    <property type="term" value="P:proteolysis"/>
    <property type="evidence" value="ECO:0007669"/>
    <property type="project" value="UniProtKB-KW"/>
</dbReference>
<dbReference type="EMBL" id="PFTV01000024">
    <property type="protein sequence ID" value="PJB57891.1"/>
    <property type="molecule type" value="Genomic_DNA"/>
</dbReference>
<evidence type="ECO:0000313" key="6">
    <source>
        <dbReference type="EMBL" id="PJB57891.1"/>
    </source>
</evidence>
<sequence>MKKQNNSRGLNTYLLLPNLYQVRLIFFLITIFLLGITFPVSSAVLDVREAIVKVYVVSNSPDYYNPWSMRGPQGVSGSGCIIENNLILTNAHVVSDHTFLQVRKYGETERYQAQVVAVSHLTDLALLKVEDPAFFEGEPALLFGELPETQQEVLVYGFPMGGDMLSITKGIISRIEHQPYVHSSSSFLAGQIDAAINPGNSGGPVLVNDKIVGVVMQGISSSQNIGYMVPVPVIRHFFDDLKDGTYDGYPSLGVSLQDMENQGLRKYYQMEEGLSGVLINQIIPGSPADGYLQAGDILLSIGDYAVGNDGTIEFRTNERTQLTYVIQQKQIGEKIQMEILREGKKISLDLNLSRSLKKDQLVPMEEYETLPSYYIYGGLIFCPLSKNLLDIWGPQWYQSAPKELIYPLLNSNIPEKEGQQVVVLLKTLAANVNQGYQNVNSWVVEKVNGEKIWNLRELINKVENSLDPYIVFEDKWGQQIVVDRGKAENTHQEILQIYRIPFDRSENLRK</sequence>
<evidence type="ECO:0000256" key="2">
    <source>
        <dbReference type="ARBA" id="ARBA00022801"/>
    </source>
</evidence>
<evidence type="ECO:0000259" key="5">
    <source>
        <dbReference type="PROSITE" id="PS50106"/>
    </source>
</evidence>
<evidence type="ECO:0000256" key="3">
    <source>
        <dbReference type="ARBA" id="ARBA00022825"/>
    </source>
</evidence>
<accession>A0A2M8CFR1</accession>
<dbReference type="AlphaFoldDB" id="A0A2M8CFR1"/>
<dbReference type="SMART" id="SM00228">
    <property type="entry name" value="PDZ"/>
    <property type="match status" value="1"/>
</dbReference>
<keyword evidence="4" id="KW-0472">Membrane</keyword>
<dbReference type="InterPro" id="IPR036034">
    <property type="entry name" value="PDZ_sf"/>
</dbReference>
<dbReference type="InterPro" id="IPR046449">
    <property type="entry name" value="DEGP_PDZ_sf"/>
</dbReference>
<proteinExistence type="predicted"/>
<keyword evidence="3" id="KW-0720">Serine protease</keyword>
<evidence type="ECO:0000256" key="4">
    <source>
        <dbReference type="SAM" id="Phobius"/>
    </source>
</evidence>
<dbReference type="Gene3D" id="2.30.42.10">
    <property type="match status" value="1"/>
</dbReference>
<dbReference type="SUPFAM" id="SSF50494">
    <property type="entry name" value="Trypsin-like serine proteases"/>
    <property type="match status" value="1"/>
</dbReference>
<gene>
    <name evidence="6" type="ORF">CO097_00985</name>
</gene>
<reference evidence="6 7" key="1">
    <citation type="submission" date="2017-09" db="EMBL/GenBank/DDBJ databases">
        <title>Depth-based differentiation of microbial function through sediment-hosted aquifers and enrichment of novel symbionts in the deep terrestrial subsurface.</title>
        <authorList>
            <person name="Probst A.J."/>
            <person name="Ladd B."/>
            <person name="Jarett J.K."/>
            <person name="Geller-Mcgrath D.E."/>
            <person name="Sieber C.M."/>
            <person name="Emerson J.B."/>
            <person name="Anantharaman K."/>
            <person name="Thomas B.C."/>
            <person name="Malmstrom R."/>
            <person name="Stieglmeier M."/>
            <person name="Klingl A."/>
            <person name="Woyke T."/>
            <person name="Ryan C.M."/>
            <person name="Banfield J.F."/>
        </authorList>
    </citation>
    <scope>NUCLEOTIDE SEQUENCE [LARGE SCALE GENOMIC DNA]</scope>
    <source>
        <strain evidence="6">CG_4_9_14_3_um_filter_33_16</strain>
    </source>
</reference>
<organism evidence="6 7">
    <name type="scientific">Candidatus Infernicultor aquiphilus</name>
    <dbReference type="NCBI Taxonomy" id="1805029"/>
    <lineage>
        <taxon>Bacteria</taxon>
        <taxon>Pseudomonadati</taxon>
        <taxon>Atribacterota</taxon>
        <taxon>Candidatus Phoenicimicrobiia</taxon>
        <taxon>Candidatus Pheonicimicrobiales</taxon>
        <taxon>Candidatus Phoenicimicrobiaceae</taxon>
        <taxon>Candidatus Infernicultor</taxon>
    </lineage>
</organism>
<dbReference type="Pfam" id="PF13365">
    <property type="entry name" value="Trypsin_2"/>
    <property type="match status" value="1"/>
</dbReference>
<dbReference type="PANTHER" id="PTHR45980">
    <property type="match status" value="1"/>
</dbReference>
<keyword evidence="1 6" id="KW-0645">Protease</keyword>
<dbReference type="PANTHER" id="PTHR45980:SF9">
    <property type="entry name" value="PROTEASE DO-LIKE 10, MITOCHONDRIAL-RELATED"/>
    <property type="match status" value="1"/>
</dbReference>
<feature type="domain" description="PDZ" evidence="5">
    <location>
        <begin position="248"/>
        <end position="343"/>
    </location>
</feature>
<dbReference type="Gene3D" id="2.40.10.10">
    <property type="entry name" value="Trypsin-like serine proteases"/>
    <property type="match status" value="2"/>
</dbReference>